<proteinExistence type="predicted"/>
<evidence type="ECO:0000313" key="8">
    <source>
        <dbReference type="Proteomes" id="UP000197032"/>
    </source>
</evidence>
<dbReference type="Pfam" id="PF00072">
    <property type="entry name" value="Response_reg"/>
    <property type="match status" value="1"/>
</dbReference>
<dbReference type="GO" id="GO:0000156">
    <property type="term" value="F:phosphorelay response regulator activity"/>
    <property type="evidence" value="ECO:0007669"/>
    <property type="project" value="InterPro"/>
</dbReference>
<gene>
    <name evidence="7" type="ORF">KKC1_08510</name>
</gene>
<dbReference type="PROSITE" id="PS50930">
    <property type="entry name" value="HTH_LYTTR"/>
    <property type="match status" value="1"/>
</dbReference>
<dbReference type="InterPro" id="IPR046947">
    <property type="entry name" value="LytR-like"/>
</dbReference>
<sequence length="308" mass="35222">MSNQIKTIIVDDEAPARSELRFLLEKFPVIQILGEASGGEEALKMCADLEPDLVFLDIQMRDMDGLKVTRELMKNDKFPLIVFATAYDRYAIKAFEVNAVDYLLKPFSEERIAKTVERVQKQVAEPNITELLNRVNQLLLSFEGRLADNGVIPVDELDRAKITVSSPKPAGEAAGESNTISEPSGSELGLGRNDRHRKLSKLIGEKRGKMILLEPEELVLATVEDRNTLLKTRNEVYQSRYKLHELEEKFADRHYFRTHRSYLVNLNQIKEVIPWFNNTYKLVMNDQEETEVPVSRTFVKDLKEALGL</sequence>
<evidence type="ECO:0000259" key="6">
    <source>
        <dbReference type="PROSITE" id="PS50930"/>
    </source>
</evidence>
<keyword evidence="8" id="KW-1185">Reference proteome</keyword>
<dbReference type="Gene3D" id="2.20.25.10">
    <property type="match status" value="1"/>
</dbReference>
<comment type="function">
    <text evidence="2">May play the central regulatory role in sporulation. It may be an element of the effector pathway responsible for the activation of sporulation genes in response to nutritional stress. Spo0A may act in concert with spo0H (a sigma factor) to control the expression of some genes that are critical to the sporulation process.</text>
</comment>
<dbReference type="InterPro" id="IPR007492">
    <property type="entry name" value="LytTR_DNA-bd_dom"/>
</dbReference>
<keyword evidence="3" id="KW-0597">Phosphoprotein</keyword>
<reference evidence="8" key="1">
    <citation type="journal article" date="2017" name="Appl. Environ. Microbiol.">
        <title>Genomic analysis of Calderihabitans maritimus KKC1, a thermophilic hydrogenogenic carboxydotrophic bacterium isolated from marine sediment.</title>
        <authorList>
            <person name="Omae K."/>
            <person name="Yoneda Y."/>
            <person name="Fukuyama Y."/>
            <person name="Yoshida T."/>
            <person name="Sako Y."/>
        </authorList>
    </citation>
    <scope>NUCLEOTIDE SEQUENCE [LARGE SCALE GENOMIC DNA]</scope>
    <source>
        <strain evidence="8">KKC1</strain>
    </source>
</reference>
<dbReference type="PANTHER" id="PTHR37299">
    <property type="entry name" value="TRANSCRIPTIONAL REGULATOR-RELATED"/>
    <property type="match status" value="1"/>
</dbReference>
<dbReference type="EMBL" id="BDGJ01000024">
    <property type="protein sequence ID" value="GAW91690.1"/>
    <property type="molecule type" value="Genomic_DNA"/>
</dbReference>
<evidence type="ECO:0000313" key="7">
    <source>
        <dbReference type="EMBL" id="GAW91690.1"/>
    </source>
</evidence>
<feature type="domain" description="HTH LytTR-type" evidence="6">
    <location>
        <begin position="202"/>
        <end position="308"/>
    </location>
</feature>
<name>A0A1Z5HQY9_9FIRM</name>
<feature type="region of interest" description="Disordered" evidence="4">
    <location>
        <begin position="163"/>
        <end position="192"/>
    </location>
</feature>
<dbReference type="OrthoDB" id="9809318at2"/>
<dbReference type="PROSITE" id="PS50110">
    <property type="entry name" value="RESPONSE_REGULATORY"/>
    <property type="match status" value="1"/>
</dbReference>
<dbReference type="FunFam" id="3.40.50.2300:FF:000051">
    <property type="entry name" value="Two-component response regulator yehT"/>
    <property type="match status" value="1"/>
</dbReference>
<dbReference type="SMART" id="SM00448">
    <property type="entry name" value="REC"/>
    <property type="match status" value="1"/>
</dbReference>
<dbReference type="PANTHER" id="PTHR37299:SF1">
    <property type="entry name" value="STAGE 0 SPORULATION PROTEIN A HOMOLOG"/>
    <property type="match status" value="1"/>
</dbReference>
<dbReference type="SMART" id="SM00850">
    <property type="entry name" value="LytTR"/>
    <property type="match status" value="1"/>
</dbReference>
<dbReference type="InterPro" id="IPR001789">
    <property type="entry name" value="Sig_transdc_resp-reg_receiver"/>
</dbReference>
<evidence type="ECO:0000256" key="1">
    <source>
        <dbReference type="ARBA" id="ARBA00018672"/>
    </source>
</evidence>
<feature type="domain" description="Response regulatory" evidence="5">
    <location>
        <begin position="6"/>
        <end position="120"/>
    </location>
</feature>
<evidence type="ECO:0000256" key="4">
    <source>
        <dbReference type="SAM" id="MobiDB-lite"/>
    </source>
</evidence>
<dbReference type="GO" id="GO:0003677">
    <property type="term" value="F:DNA binding"/>
    <property type="evidence" value="ECO:0007669"/>
    <property type="project" value="InterPro"/>
</dbReference>
<dbReference type="InterPro" id="IPR011006">
    <property type="entry name" value="CheY-like_superfamily"/>
</dbReference>
<evidence type="ECO:0000259" key="5">
    <source>
        <dbReference type="PROSITE" id="PS50110"/>
    </source>
</evidence>
<dbReference type="CDD" id="cd17532">
    <property type="entry name" value="REC_LytTR_AlgR-like"/>
    <property type="match status" value="1"/>
</dbReference>
<dbReference type="AlphaFoldDB" id="A0A1Z5HQY9"/>
<accession>A0A1Z5HQY9</accession>
<protein>
    <recommendedName>
        <fullName evidence="1">Stage 0 sporulation protein A homolog</fullName>
    </recommendedName>
</protein>
<dbReference type="RefSeq" id="WP_088553190.1">
    <property type="nucleotide sequence ID" value="NZ_BDGJ01000024.1"/>
</dbReference>
<organism evidence="7 8">
    <name type="scientific">Calderihabitans maritimus</name>
    <dbReference type="NCBI Taxonomy" id="1246530"/>
    <lineage>
        <taxon>Bacteria</taxon>
        <taxon>Bacillati</taxon>
        <taxon>Bacillota</taxon>
        <taxon>Clostridia</taxon>
        <taxon>Neomoorellales</taxon>
        <taxon>Calderihabitantaceae</taxon>
        <taxon>Calderihabitans</taxon>
    </lineage>
</organism>
<dbReference type="Gene3D" id="2.40.50.40">
    <property type="match status" value="1"/>
</dbReference>
<dbReference type="Proteomes" id="UP000197032">
    <property type="component" value="Unassembled WGS sequence"/>
</dbReference>
<feature type="modified residue" description="4-aspartylphosphate" evidence="3">
    <location>
        <position position="57"/>
    </location>
</feature>
<dbReference type="Pfam" id="PF04397">
    <property type="entry name" value="LytTR"/>
    <property type="match status" value="1"/>
</dbReference>
<dbReference type="Gene3D" id="3.40.50.2300">
    <property type="match status" value="1"/>
</dbReference>
<dbReference type="SUPFAM" id="SSF52172">
    <property type="entry name" value="CheY-like"/>
    <property type="match status" value="1"/>
</dbReference>
<evidence type="ECO:0000256" key="3">
    <source>
        <dbReference type="PROSITE-ProRule" id="PRU00169"/>
    </source>
</evidence>
<comment type="caution">
    <text evidence="7">The sequence shown here is derived from an EMBL/GenBank/DDBJ whole genome shotgun (WGS) entry which is preliminary data.</text>
</comment>
<evidence type="ECO:0000256" key="2">
    <source>
        <dbReference type="ARBA" id="ARBA00024867"/>
    </source>
</evidence>